<dbReference type="EMBL" id="LAZR01000002">
    <property type="protein sequence ID" value="KKO11676.1"/>
    <property type="molecule type" value="Genomic_DNA"/>
</dbReference>
<dbReference type="PANTHER" id="PTHR30558:SF7">
    <property type="entry name" value="TOL-PAL SYSTEM PROTEIN TOLR"/>
    <property type="match status" value="1"/>
</dbReference>
<accession>A0A0F9W312</accession>
<evidence type="ECO:0000256" key="1">
    <source>
        <dbReference type="ARBA" id="ARBA00004162"/>
    </source>
</evidence>
<protein>
    <recommendedName>
        <fullName evidence="11">Tol-Pal system protein TolR</fullName>
    </recommendedName>
</protein>
<keyword evidence="4" id="KW-0132">Cell division</keyword>
<organism evidence="10">
    <name type="scientific">marine sediment metagenome</name>
    <dbReference type="NCBI Taxonomy" id="412755"/>
    <lineage>
        <taxon>unclassified sequences</taxon>
        <taxon>metagenomes</taxon>
        <taxon>ecological metagenomes</taxon>
    </lineage>
</organism>
<dbReference type="HAMAP" id="MF_02203">
    <property type="entry name" value="TolR"/>
    <property type="match status" value="1"/>
</dbReference>
<dbReference type="GO" id="GO:0051301">
    <property type="term" value="P:cell division"/>
    <property type="evidence" value="ECO:0007669"/>
    <property type="project" value="UniProtKB-KW"/>
</dbReference>
<evidence type="ECO:0000256" key="9">
    <source>
        <dbReference type="SAM" id="Phobius"/>
    </source>
</evidence>
<keyword evidence="5 9" id="KW-0812">Transmembrane</keyword>
<dbReference type="GO" id="GO:0022857">
    <property type="term" value="F:transmembrane transporter activity"/>
    <property type="evidence" value="ECO:0007669"/>
    <property type="project" value="InterPro"/>
</dbReference>
<dbReference type="InterPro" id="IPR014168">
    <property type="entry name" value="Tol-Pal_TolR"/>
</dbReference>
<comment type="caution">
    <text evidence="10">The sequence shown here is derived from an EMBL/GenBank/DDBJ whole genome shotgun (WGS) entry which is preliminary data.</text>
</comment>
<keyword evidence="6 9" id="KW-1133">Transmembrane helix</keyword>
<evidence type="ECO:0000256" key="3">
    <source>
        <dbReference type="ARBA" id="ARBA00022519"/>
    </source>
</evidence>
<dbReference type="GO" id="GO:0005886">
    <property type="term" value="C:plasma membrane"/>
    <property type="evidence" value="ECO:0007669"/>
    <property type="project" value="UniProtKB-SubCell"/>
</dbReference>
<comment type="subcellular location">
    <subcellularLocation>
        <location evidence="1">Cell membrane</location>
        <topology evidence="1">Single-pass membrane protein</topology>
    </subcellularLocation>
</comment>
<keyword evidence="7 9" id="KW-0472">Membrane</keyword>
<keyword evidence="3" id="KW-0997">Cell inner membrane</keyword>
<evidence type="ECO:0000256" key="8">
    <source>
        <dbReference type="ARBA" id="ARBA00023306"/>
    </source>
</evidence>
<evidence type="ECO:0000256" key="7">
    <source>
        <dbReference type="ARBA" id="ARBA00023136"/>
    </source>
</evidence>
<dbReference type="Pfam" id="PF02472">
    <property type="entry name" value="ExbD"/>
    <property type="match status" value="1"/>
</dbReference>
<proteinExistence type="inferred from homology"/>
<sequence>MEIVRKRRKPMSDINVVPYIDVMLVLLIVFMVTAPLLTQGLRVDLPQVDSEPMDMDENAETLVIELTAENEFFISLGVTEQDEQTPVELSTIGQQVASIVEVNPTIQIFIEGDASASYGPFISLMEALRVAGVDSPNLVTKPLE</sequence>
<feature type="transmembrane region" description="Helical" evidence="9">
    <location>
        <begin position="16"/>
        <end position="37"/>
    </location>
</feature>
<evidence type="ECO:0000256" key="5">
    <source>
        <dbReference type="ARBA" id="ARBA00022692"/>
    </source>
</evidence>
<keyword evidence="8" id="KW-0131">Cell cycle</keyword>
<name>A0A0F9W312_9ZZZZ</name>
<evidence type="ECO:0000256" key="6">
    <source>
        <dbReference type="ARBA" id="ARBA00022989"/>
    </source>
</evidence>
<evidence type="ECO:0000256" key="4">
    <source>
        <dbReference type="ARBA" id="ARBA00022618"/>
    </source>
</evidence>
<dbReference type="GO" id="GO:0015031">
    <property type="term" value="P:protein transport"/>
    <property type="evidence" value="ECO:0007669"/>
    <property type="project" value="InterPro"/>
</dbReference>
<evidence type="ECO:0000313" key="10">
    <source>
        <dbReference type="EMBL" id="KKO11676.1"/>
    </source>
</evidence>
<evidence type="ECO:0000256" key="2">
    <source>
        <dbReference type="ARBA" id="ARBA00022475"/>
    </source>
</evidence>
<dbReference type="PANTHER" id="PTHR30558">
    <property type="entry name" value="EXBD MEMBRANE COMPONENT OF PMF-DRIVEN MACROMOLECULE IMPORT SYSTEM"/>
    <property type="match status" value="1"/>
</dbReference>
<reference evidence="10" key="1">
    <citation type="journal article" date="2015" name="Nature">
        <title>Complex archaea that bridge the gap between prokaryotes and eukaryotes.</title>
        <authorList>
            <person name="Spang A."/>
            <person name="Saw J.H."/>
            <person name="Jorgensen S.L."/>
            <person name="Zaremba-Niedzwiedzka K."/>
            <person name="Martijn J."/>
            <person name="Lind A.E."/>
            <person name="van Eijk R."/>
            <person name="Schleper C."/>
            <person name="Guy L."/>
            <person name="Ettema T.J."/>
        </authorList>
    </citation>
    <scope>NUCLEOTIDE SEQUENCE</scope>
</reference>
<dbReference type="Gene3D" id="3.30.420.270">
    <property type="match status" value="1"/>
</dbReference>
<dbReference type="AlphaFoldDB" id="A0A0F9W312"/>
<evidence type="ECO:0008006" key="11">
    <source>
        <dbReference type="Google" id="ProtNLM"/>
    </source>
</evidence>
<keyword evidence="2" id="KW-1003">Cell membrane</keyword>
<gene>
    <name evidence="10" type="ORF">LCGC14_0011710</name>
</gene>
<dbReference type="InterPro" id="IPR003400">
    <property type="entry name" value="ExbD"/>
</dbReference>